<dbReference type="EMBL" id="CAJVQA010059889">
    <property type="protein sequence ID" value="CAG8827996.1"/>
    <property type="molecule type" value="Genomic_DNA"/>
</dbReference>
<keyword evidence="2" id="KW-1185">Reference proteome</keyword>
<organism evidence="1 2">
    <name type="scientific">Cetraspora pellucida</name>
    <dbReference type="NCBI Taxonomy" id="1433469"/>
    <lineage>
        <taxon>Eukaryota</taxon>
        <taxon>Fungi</taxon>
        <taxon>Fungi incertae sedis</taxon>
        <taxon>Mucoromycota</taxon>
        <taxon>Glomeromycotina</taxon>
        <taxon>Glomeromycetes</taxon>
        <taxon>Diversisporales</taxon>
        <taxon>Gigasporaceae</taxon>
        <taxon>Cetraspora</taxon>
    </lineage>
</organism>
<accession>A0A9N9PK00</accession>
<evidence type="ECO:0000313" key="2">
    <source>
        <dbReference type="Proteomes" id="UP000789759"/>
    </source>
</evidence>
<dbReference type="Proteomes" id="UP000789759">
    <property type="component" value="Unassembled WGS sequence"/>
</dbReference>
<dbReference type="OrthoDB" id="2341404at2759"/>
<name>A0A9N9PK00_9GLOM</name>
<feature type="non-terminal residue" evidence="1">
    <location>
        <position position="1"/>
    </location>
</feature>
<proteinExistence type="predicted"/>
<evidence type="ECO:0000313" key="1">
    <source>
        <dbReference type="EMBL" id="CAG8827996.1"/>
    </source>
</evidence>
<gene>
    <name evidence="1" type="ORF">CPELLU_LOCUS20351</name>
</gene>
<feature type="non-terminal residue" evidence="1">
    <location>
        <position position="170"/>
    </location>
</feature>
<comment type="caution">
    <text evidence="1">The sequence shown here is derived from an EMBL/GenBank/DDBJ whole genome shotgun (WGS) entry which is preliminary data.</text>
</comment>
<sequence length="170" mass="19761">AFIYVCLWYLYSQQPLTEFFNKFSLYKNLENLDATLGFDHIYVTNVSSRPGAHEKLKSIGNKLNLEIEFFSTTSQLDSESQPLQKAYINHNIYQSILDHNYRSALILEDDIDIELNIKSIMTDIHHILPANWEILYLGHCSNWEGSSGEPLPDQNHGQSIYKLFKSNRPY</sequence>
<protein>
    <submittedName>
        <fullName evidence="1">19746_t:CDS:1</fullName>
    </submittedName>
</protein>
<dbReference type="AlphaFoldDB" id="A0A9N9PK00"/>
<reference evidence="1" key="1">
    <citation type="submission" date="2021-06" db="EMBL/GenBank/DDBJ databases">
        <authorList>
            <person name="Kallberg Y."/>
            <person name="Tangrot J."/>
            <person name="Rosling A."/>
        </authorList>
    </citation>
    <scope>NUCLEOTIDE SEQUENCE</scope>
    <source>
        <strain evidence="1">FL966</strain>
    </source>
</reference>